<feature type="compositionally biased region" description="Basic and acidic residues" evidence="1">
    <location>
        <begin position="151"/>
        <end position="164"/>
    </location>
</feature>
<proteinExistence type="predicted"/>
<dbReference type="EMBL" id="JBJUIK010000005">
    <property type="protein sequence ID" value="KAL3527406.1"/>
    <property type="molecule type" value="Genomic_DNA"/>
</dbReference>
<protein>
    <submittedName>
        <fullName evidence="2">Uncharacterized protein</fullName>
    </submittedName>
</protein>
<evidence type="ECO:0000313" key="3">
    <source>
        <dbReference type="Proteomes" id="UP001630127"/>
    </source>
</evidence>
<dbReference type="AlphaFoldDB" id="A0ABD3A6P0"/>
<feature type="region of interest" description="Disordered" evidence="1">
    <location>
        <begin position="137"/>
        <end position="172"/>
    </location>
</feature>
<dbReference type="Proteomes" id="UP001630127">
    <property type="component" value="Unassembled WGS sequence"/>
</dbReference>
<evidence type="ECO:0000313" key="2">
    <source>
        <dbReference type="EMBL" id="KAL3527406.1"/>
    </source>
</evidence>
<reference evidence="2 3" key="1">
    <citation type="submission" date="2024-11" db="EMBL/GenBank/DDBJ databases">
        <title>A near-complete genome assembly of Cinchona calisaya.</title>
        <authorList>
            <person name="Lian D.C."/>
            <person name="Zhao X.W."/>
            <person name="Wei L."/>
        </authorList>
    </citation>
    <scope>NUCLEOTIDE SEQUENCE [LARGE SCALE GENOMIC DNA]</scope>
    <source>
        <tissue evidence="2">Nenye</tissue>
    </source>
</reference>
<accession>A0ABD3A6P0</accession>
<organism evidence="2 3">
    <name type="scientific">Cinchona calisaya</name>
    <dbReference type="NCBI Taxonomy" id="153742"/>
    <lineage>
        <taxon>Eukaryota</taxon>
        <taxon>Viridiplantae</taxon>
        <taxon>Streptophyta</taxon>
        <taxon>Embryophyta</taxon>
        <taxon>Tracheophyta</taxon>
        <taxon>Spermatophyta</taxon>
        <taxon>Magnoliopsida</taxon>
        <taxon>eudicotyledons</taxon>
        <taxon>Gunneridae</taxon>
        <taxon>Pentapetalae</taxon>
        <taxon>asterids</taxon>
        <taxon>lamiids</taxon>
        <taxon>Gentianales</taxon>
        <taxon>Rubiaceae</taxon>
        <taxon>Cinchonoideae</taxon>
        <taxon>Cinchoneae</taxon>
        <taxon>Cinchona</taxon>
    </lineage>
</organism>
<evidence type="ECO:0000256" key="1">
    <source>
        <dbReference type="SAM" id="MobiDB-lite"/>
    </source>
</evidence>
<gene>
    <name evidence="2" type="ORF">ACH5RR_012062</name>
</gene>
<feature type="compositionally biased region" description="Acidic residues" evidence="1">
    <location>
        <begin position="140"/>
        <end position="150"/>
    </location>
</feature>
<name>A0ABD3A6P0_9GENT</name>
<keyword evidence="3" id="KW-1185">Reference proteome</keyword>
<sequence length="172" mass="19883">MAQGNKLVIYYRSALGGVRGHQLGEIEGYRQGVGVLRNRNIELKQANTVLQLEVQQETNLLYEEFGWRQFWQNRYHHSRNTYRHILQNYCHNLKLAYNHTIGLNGIDGEGDERNQEEHILAQEVEQMQGQPIGEMNGMMEEFEEDPEEDLEKNHGGNVDKKSKSSDGIVVVD</sequence>
<comment type="caution">
    <text evidence="2">The sequence shown here is derived from an EMBL/GenBank/DDBJ whole genome shotgun (WGS) entry which is preliminary data.</text>
</comment>